<sequence length="473" mass="54066">MAEEAQEDERIALQAIFEDLLVWDRTDSGVYGTLSVPPSLDSPISLSMPNVDGETDPNRLFELAHLPPILIRFRLTSKYPSSSPPSFAVDAPYLSRLQRQKLHRYLLNAWEEIHDVCLFEWADFCQTRALDYLNLLSPPNSNSTNRLLLIGHDETVKPETRLDLCNLLLAYDRNKAAAEFEALDFDCGICFSPHRGSESMRFNPCKHVFCRPCLYSYFELLIREGDVDQVGCPDAKCKREAALQRNRQGTSEGRSLDVLTTIPVPQADMLSIVGKELFERYLEFLKKKLLDGRSDVAYCPRPDCQAPTIITNKDDKLVVCTACGFAYCHVCSSVWHGYASYCKSNFKLEELVNQYNQASEADKRRLEFKYGKKTLERAVKEWDEEHESLLYLKENTQRCPTCNAAVERSEGCCHMTCKFCNSHFCYLCGQFLLATNPYGHFNDRKSKCFGKLFEGEGADALEEWEVEEGEGRW</sequence>
<dbReference type="SUPFAM" id="SSF54495">
    <property type="entry name" value="UBC-like"/>
    <property type="match status" value="1"/>
</dbReference>
<keyword evidence="20" id="KW-1185">Reference proteome</keyword>
<keyword evidence="6" id="KW-0812">Transmembrane</keyword>
<dbReference type="Pfam" id="PF01485">
    <property type="entry name" value="IBR"/>
    <property type="match status" value="1"/>
</dbReference>
<keyword evidence="7" id="KW-0479">Metal-binding</keyword>
<evidence type="ECO:0000256" key="7">
    <source>
        <dbReference type="ARBA" id="ARBA00022723"/>
    </source>
</evidence>
<evidence type="ECO:0000256" key="14">
    <source>
        <dbReference type="ARBA" id="ARBA00044508"/>
    </source>
</evidence>
<dbReference type="EC" id="2.3.2.31" evidence="4"/>
<dbReference type="Proteomes" id="UP000319731">
    <property type="component" value="Unassembled WGS sequence"/>
</dbReference>
<feature type="domain" description="RING-type" evidence="18">
    <location>
        <begin position="183"/>
        <end position="452"/>
    </location>
</feature>
<proteinExistence type="inferred from homology"/>
<dbReference type="PROSITE" id="PS50908">
    <property type="entry name" value="RWD"/>
    <property type="match status" value="1"/>
</dbReference>
<dbReference type="SMART" id="SM00591">
    <property type="entry name" value="RWD"/>
    <property type="match status" value="1"/>
</dbReference>
<keyword evidence="11" id="KW-0862">Zinc</keyword>
<dbReference type="Gene3D" id="1.20.120.1750">
    <property type="match status" value="1"/>
</dbReference>
<dbReference type="Gene3D" id="2.20.25.20">
    <property type="match status" value="1"/>
</dbReference>
<dbReference type="CDD" id="cd20354">
    <property type="entry name" value="Rcat_RBR_RNF14"/>
    <property type="match status" value="1"/>
</dbReference>
<name>A0A507CJM2_9FUNG</name>
<dbReference type="InterPro" id="IPR013083">
    <property type="entry name" value="Znf_RING/FYVE/PHD"/>
</dbReference>
<evidence type="ECO:0000313" key="19">
    <source>
        <dbReference type="EMBL" id="TPX38025.1"/>
    </source>
</evidence>
<dbReference type="SMART" id="SM00184">
    <property type="entry name" value="RING"/>
    <property type="match status" value="2"/>
</dbReference>
<protein>
    <recommendedName>
        <fullName evidence="4">RBR-type E3 ubiquitin transferase</fullName>
        <ecNumber evidence="4">2.3.2.31</ecNumber>
    </recommendedName>
</protein>
<dbReference type="AlphaFoldDB" id="A0A507CJM2"/>
<dbReference type="Pfam" id="PF22191">
    <property type="entry name" value="IBR_1"/>
    <property type="match status" value="1"/>
</dbReference>
<keyword evidence="10" id="KW-0833">Ubl conjugation pathway</keyword>
<evidence type="ECO:0000256" key="3">
    <source>
        <dbReference type="ARBA" id="ARBA00004906"/>
    </source>
</evidence>
<dbReference type="SUPFAM" id="SSF57850">
    <property type="entry name" value="RING/U-box"/>
    <property type="match status" value="3"/>
</dbReference>
<dbReference type="GO" id="GO:0008270">
    <property type="term" value="F:zinc ion binding"/>
    <property type="evidence" value="ECO:0007669"/>
    <property type="project" value="UniProtKB-KW"/>
</dbReference>
<dbReference type="InterPro" id="IPR047548">
    <property type="entry name" value="Rcat_RBR_RNF14"/>
</dbReference>
<evidence type="ECO:0000256" key="1">
    <source>
        <dbReference type="ARBA" id="ARBA00001798"/>
    </source>
</evidence>
<dbReference type="EMBL" id="QEAO01000001">
    <property type="protein sequence ID" value="TPX38025.1"/>
    <property type="molecule type" value="Genomic_DNA"/>
</dbReference>
<keyword evidence="13" id="KW-0472">Membrane</keyword>
<evidence type="ECO:0000256" key="12">
    <source>
        <dbReference type="ARBA" id="ARBA00022989"/>
    </source>
</evidence>
<dbReference type="InterPro" id="IPR031127">
    <property type="entry name" value="E3_UB_ligase_RBR"/>
</dbReference>
<dbReference type="PROSITE" id="PS00518">
    <property type="entry name" value="ZF_RING_1"/>
    <property type="match status" value="1"/>
</dbReference>
<dbReference type="InterPro" id="IPR016135">
    <property type="entry name" value="UBQ-conjugating_enzyme/RWD"/>
</dbReference>
<evidence type="ECO:0000313" key="20">
    <source>
        <dbReference type="Proteomes" id="UP000319731"/>
    </source>
</evidence>
<evidence type="ECO:0000256" key="15">
    <source>
        <dbReference type="PROSITE-ProRule" id="PRU00175"/>
    </source>
</evidence>
<dbReference type="InterPro" id="IPR017907">
    <property type="entry name" value="Znf_RING_CS"/>
</dbReference>
<comment type="similarity">
    <text evidence="14">Belongs to the RBR family. RNF14 subfamily.</text>
</comment>
<dbReference type="PROSITE" id="PS50089">
    <property type="entry name" value="ZF_RING_2"/>
    <property type="match status" value="1"/>
</dbReference>
<evidence type="ECO:0000256" key="5">
    <source>
        <dbReference type="ARBA" id="ARBA00022679"/>
    </source>
</evidence>
<dbReference type="CDD" id="cd20341">
    <property type="entry name" value="BRcat_RBR_RNF14"/>
    <property type="match status" value="1"/>
</dbReference>
<dbReference type="InterPro" id="IPR002867">
    <property type="entry name" value="IBR_dom"/>
</dbReference>
<keyword evidence="5" id="KW-0808">Transferase</keyword>
<organism evidence="19 20">
    <name type="scientific">Synchytrium microbalum</name>
    <dbReference type="NCBI Taxonomy" id="1806994"/>
    <lineage>
        <taxon>Eukaryota</taxon>
        <taxon>Fungi</taxon>
        <taxon>Fungi incertae sedis</taxon>
        <taxon>Chytridiomycota</taxon>
        <taxon>Chytridiomycota incertae sedis</taxon>
        <taxon>Chytridiomycetes</taxon>
        <taxon>Synchytriales</taxon>
        <taxon>Synchytriaceae</taxon>
        <taxon>Synchytrium</taxon>
    </lineage>
</organism>
<evidence type="ECO:0000256" key="4">
    <source>
        <dbReference type="ARBA" id="ARBA00012251"/>
    </source>
</evidence>
<evidence type="ECO:0000256" key="2">
    <source>
        <dbReference type="ARBA" id="ARBA00004167"/>
    </source>
</evidence>
<feature type="domain" description="RWD" evidence="17">
    <location>
        <begin position="8"/>
        <end position="132"/>
    </location>
</feature>
<comment type="catalytic activity">
    <reaction evidence="1">
        <text>[E2 ubiquitin-conjugating enzyme]-S-ubiquitinyl-L-cysteine + [acceptor protein]-L-lysine = [E2 ubiquitin-conjugating enzyme]-L-cysteine + [acceptor protein]-N(6)-ubiquitinyl-L-lysine.</text>
        <dbReference type="EC" id="2.3.2.31"/>
    </reaction>
</comment>
<feature type="domain" description="RING-type" evidence="16">
    <location>
        <begin position="187"/>
        <end position="236"/>
    </location>
</feature>
<dbReference type="InterPro" id="IPR001841">
    <property type="entry name" value="Znf_RING"/>
</dbReference>
<comment type="caution">
    <text evidence="19">The sequence shown here is derived from an EMBL/GenBank/DDBJ whole genome shotgun (WGS) entry which is preliminary data.</text>
</comment>
<dbReference type="Pfam" id="PF00097">
    <property type="entry name" value="zf-C3HC4"/>
    <property type="match status" value="1"/>
</dbReference>
<dbReference type="GO" id="GO:0016567">
    <property type="term" value="P:protein ubiquitination"/>
    <property type="evidence" value="ECO:0007669"/>
    <property type="project" value="InterPro"/>
</dbReference>
<evidence type="ECO:0000259" key="18">
    <source>
        <dbReference type="PROSITE" id="PS51873"/>
    </source>
</evidence>
<dbReference type="InterPro" id="IPR044066">
    <property type="entry name" value="TRIAD_supradom"/>
</dbReference>
<dbReference type="InterPro" id="IPR006575">
    <property type="entry name" value="RWD_dom"/>
</dbReference>
<evidence type="ECO:0000256" key="10">
    <source>
        <dbReference type="ARBA" id="ARBA00022786"/>
    </source>
</evidence>
<dbReference type="SMART" id="SM00647">
    <property type="entry name" value="IBR"/>
    <property type="match status" value="2"/>
</dbReference>
<comment type="pathway">
    <text evidence="3">Protein modification; protein ubiquitination.</text>
</comment>
<dbReference type="Gene3D" id="3.30.40.10">
    <property type="entry name" value="Zinc/RING finger domain, C3HC4 (zinc finger)"/>
    <property type="match status" value="1"/>
</dbReference>
<dbReference type="Pfam" id="PF05773">
    <property type="entry name" value="RWD"/>
    <property type="match status" value="1"/>
</dbReference>
<keyword evidence="8" id="KW-0677">Repeat</keyword>
<dbReference type="FunFam" id="3.30.40.10:FF:000051">
    <property type="entry name" value="RBR-type E3 ubiquitin transferase"/>
    <property type="match status" value="1"/>
</dbReference>
<evidence type="ECO:0000259" key="17">
    <source>
        <dbReference type="PROSITE" id="PS50908"/>
    </source>
</evidence>
<dbReference type="RefSeq" id="XP_031027740.1">
    <property type="nucleotide sequence ID" value="XM_031165958.1"/>
</dbReference>
<evidence type="ECO:0000256" key="6">
    <source>
        <dbReference type="ARBA" id="ARBA00022692"/>
    </source>
</evidence>
<comment type="subcellular location">
    <subcellularLocation>
        <location evidence="2">Membrane</location>
        <topology evidence="2">Single-pass membrane protein</topology>
    </subcellularLocation>
</comment>
<evidence type="ECO:0000256" key="9">
    <source>
        <dbReference type="ARBA" id="ARBA00022771"/>
    </source>
</evidence>
<keyword evidence="9 15" id="KW-0863">Zinc-finger</keyword>
<dbReference type="STRING" id="1806994.A0A507CJM2"/>
<reference evidence="19 20" key="1">
    <citation type="journal article" date="2019" name="Sci. Rep.">
        <title>Comparative genomics of chytrid fungi reveal insights into the obligate biotrophic and pathogenic lifestyle of Synchytrium endobioticum.</title>
        <authorList>
            <person name="van de Vossenberg B.T.L.H."/>
            <person name="Warris S."/>
            <person name="Nguyen H.D.T."/>
            <person name="van Gent-Pelzer M.P.E."/>
            <person name="Joly D.L."/>
            <person name="van de Geest H.C."/>
            <person name="Bonants P.J.M."/>
            <person name="Smith D.S."/>
            <person name="Levesque C.A."/>
            <person name="van der Lee T.A.J."/>
        </authorList>
    </citation>
    <scope>NUCLEOTIDE SEQUENCE [LARGE SCALE GENOMIC DNA]</scope>
    <source>
        <strain evidence="19 20">JEL517</strain>
    </source>
</reference>
<keyword evidence="12" id="KW-1133">Transmembrane helix</keyword>
<accession>A0A507CJM2</accession>
<dbReference type="CDD" id="cd23820">
    <property type="entry name" value="RWD_RNF14"/>
    <property type="match status" value="1"/>
</dbReference>
<dbReference type="GeneID" id="42001255"/>
<evidence type="ECO:0000256" key="11">
    <source>
        <dbReference type="ARBA" id="ARBA00022833"/>
    </source>
</evidence>
<dbReference type="OrthoDB" id="2154435at2759"/>
<evidence type="ECO:0000259" key="16">
    <source>
        <dbReference type="PROSITE" id="PS50089"/>
    </source>
</evidence>
<dbReference type="PANTHER" id="PTHR11685">
    <property type="entry name" value="RBR FAMILY RING FINGER AND IBR DOMAIN-CONTAINING"/>
    <property type="match status" value="1"/>
</dbReference>
<dbReference type="GO" id="GO:0031090">
    <property type="term" value="C:organelle membrane"/>
    <property type="evidence" value="ECO:0007669"/>
    <property type="project" value="UniProtKB-ARBA"/>
</dbReference>
<evidence type="ECO:0000256" key="8">
    <source>
        <dbReference type="ARBA" id="ARBA00022737"/>
    </source>
</evidence>
<dbReference type="GO" id="GO:0005737">
    <property type="term" value="C:cytoplasm"/>
    <property type="evidence" value="ECO:0007669"/>
    <property type="project" value="UniProtKB-ARBA"/>
</dbReference>
<dbReference type="Gene3D" id="3.10.110.10">
    <property type="entry name" value="Ubiquitin Conjugating Enzyme"/>
    <property type="match status" value="1"/>
</dbReference>
<gene>
    <name evidence="19" type="ORF">SmJEL517_g00028</name>
</gene>
<dbReference type="GO" id="GO:0061630">
    <property type="term" value="F:ubiquitin protein ligase activity"/>
    <property type="evidence" value="ECO:0007669"/>
    <property type="project" value="UniProtKB-EC"/>
</dbReference>
<dbReference type="InterPro" id="IPR018957">
    <property type="entry name" value="Znf_C3HC4_RING-type"/>
</dbReference>
<evidence type="ECO:0000256" key="13">
    <source>
        <dbReference type="ARBA" id="ARBA00023136"/>
    </source>
</evidence>
<dbReference type="PROSITE" id="PS51873">
    <property type="entry name" value="TRIAD"/>
    <property type="match status" value="1"/>
</dbReference>